<accession>A0ACC1XEX4</accession>
<reference evidence="1 2" key="1">
    <citation type="journal article" date="2023" name="Science">
        <title>Complex scaffold remodeling in plant triterpene biosynthesis.</title>
        <authorList>
            <person name="De La Pena R."/>
            <person name="Hodgson H."/>
            <person name="Liu J.C."/>
            <person name="Stephenson M.J."/>
            <person name="Martin A.C."/>
            <person name="Owen C."/>
            <person name="Harkess A."/>
            <person name="Leebens-Mack J."/>
            <person name="Jimenez L.E."/>
            <person name="Osbourn A."/>
            <person name="Sattely E.S."/>
        </authorList>
    </citation>
    <scope>NUCLEOTIDE SEQUENCE [LARGE SCALE GENOMIC DNA]</scope>
    <source>
        <strain evidence="2">cv. JPN11</strain>
        <tissue evidence="1">Leaf</tissue>
    </source>
</reference>
<organism evidence="1 2">
    <name type="scientific">Melia azedarach</name>
    <name type="common">Chinaberry tree</name>
    <dbReference type="NCBI Taxonomy" id="155640"/>
    <lineage>
        <taxon>Eukaryota</taxon>
        <taxon>Viridiplantae</taxon>
        <taxon>Streptophyta</taxon>
        <taxon>Embryophyta</taxon>
        <taxon>Tracheophyta</taxon>
        <taxon>Spermatophyta</taxon>
        <taxon>Magnoliopsida</taxon>
        <taxon>eudicotyledons</taxon>
        <taxon>Gunneridae</taxon>
        <taxon>Pentapetalae</taxon>
        <taxon>rosids</taxon>
        <taxon>malvids</taxon>
        <taxon>Sapindales</taxon>
        <taxon>Meliaceae</taxon>
        <taxon>Melia</taxon>
    </lineage>
</organism>
<protein>
    <submittedName>
        <fullName evidence="1">Zinc finger, SWIM-type</fullName>
    </submittedName>
</protein>
<comment type="caution">
    <text evidence="1">The sequence shown here is derived from an EMBL/GenBank/DDBJ whole genome shotgun (WGS) entry which is preliminary data.</text>
</comment>
<proteinExistence type="predicted"/>
<dbReference type="EMBL" id="CM051403">
    <property type="protein sequence ID" value="KAJ4709666.1"/>
    <property type="molecule type" value="Genomic_DNA"/>
</dbReference>
<keyword evidence="2" id="KW-1185">Reference proteome</keyword>
<sequence>MAAAGAGEMMLVRCAFEGSLSMHDVEIERRPYHKNCGCALHNQKGSAAVCSIASAKHNNLSFRSKKSWAHCSMSMAAAAAAPKNSFSSSQPSLIYSTADSGICHSSEQTRLEIMTT</sequence>
<evidence type="ECO:0000313" key="2">
    <source>
        <dbReference type="Proteomes" id="UP001164539"/>
    </source>
</evidence>
<gene>
    <name evidence="1" type="ORF">OWV82_019423</name>
</gene>
<name>A0ACC1XEX4_MELAZ</name>
<evidence type="ECO:0000313" key="1">
    <source>
        <dbReference type="EMBL" id="KAJ4709666.1"/>
    </source>
</evidence>
<dbReference type="Proteomes" id="UP001164539">
    <property type="component" value="Chromosome 10"/>
</dbReference>